<dbReference type="HOGENOM" id="CLU_002794_3_1_1"/>
<dbReference type="SUPFAM" id="SSF50447">
    <property type="entry name" value="Translation proteins"/>
    <property type="match status" value="1"/>
</dbReference>
<dbReference type="AlphaFoldDB" id="F0WX98"/>
<dbReference type="GO" id="GO:0005525">
    <property type="term" value="F:GTP binding"/>
    <property type="evidence" value="ECO:0007669"/>
    <property type="project" value="UniProtKB-KW"/>
</dbReference>
<reference evidence="4" key="1">
    <citation type="journal article" date="2011" name="PLoS Biol.">
        <title>Gene gain and loss during evolution of obligate parasitism in the white rust pathogen of Arabidopsis thaliana.</title>
        <authorList>
            <person name="Kemen E."/>
            <person name="Gardiner A."/>
            <person name="Schultz-Larsen T."/>
            <person name="Kemen A.C."/>
            <person name="Balmuth A.L."/>
            <person name="Robert-Seilaniantz A."/>
            <person name="Bailey K."/>
            <person name="Holub E."/>
            <person name="Studholme D.J."/>
            <person name="Maclean D."/>
            <person name="Jones J.D."/>
        </authorList>
    </citation>
    <scope>NUCLEOTIDE SEQUENCE</scope>
</reference>
<evidence type="ECO:0000313" key="4">
    <source>
        <dbReference type="EMBL" id="CCA26090.1"/>
    </source>
</evidence>
<evidence type="ECO:0000256" key="1">
    <source>
        <dbReference type="ARBA" id="ARBA00022741"/>
    </source>
</evidence>
<reference evidence="4" key="2">
    <citation type="submission" date="2011-02" db="EMBL/GenBank/DDBJ databases">
        <authorList>
            <person name="MacLean D."/>
        </authorList>
    </citation>
    <scope>NUCLEOTIDE SEQUENCE</scope>
</reference>
<dbReference type="Pfam" id="PF25118">
    <property type="entry name" value="EFL1"/>
    <property type="match status" value="1"/>
</dbReference>
<dbReference type="GO" id="GO:1990904">
    <property type="term" value="C:ribonucleoprotein complex"/>
    <property type="evidence" value="ECO:0007669"/>
    <property type="project" value="TreeGrafter"/>
</dbReference>
<proteinExistence type="predicted"/>
<dbReference type="InterPro" id="IPR041095">
    <property type="entry name" value="EFG_II"/>
</dbReference>
<dbReference type="InterPro" id="IPR014721">
    <property type="entry name" value="Ribsml_uS5_D2-typ_fold_subgr"/>
</dbReference>
<dbReference type="Pfam" id="PF00009">
    <property type="entry name" value="GTP_EFTU"/>
    <property type="match status" value="1"/>
</dbReference>
<organism evidence="4">
    <name type="scientific">Albugo laibachii Nc14</name>
    <dbReference type="NCBI Taxonomy" id="890382"/>
    <lineage>
        <taxon>Eukaryota</taxon>
        <taxon>Sar</taxon>
        <taxon>Stramenopiles</taxon>
        <taxon>Oomycota</taxon>
        <taxon>Peronosporomycetes</taxon>
        <taxon>Albuginales</taxon>
        <taxon>Albuginaceae</taxon>
        <taxon>Albugo</taxon>
    </lineage>
</organism>
<dbReference type="SMART" id="SM00838">
    <property type="entry name" value="EFG_C"/>
    <property type="match status" value="1"/>
</dbReference>
<dbReference type="Gene3D" id="3.30.70.870">
    <property type="entry name" value="Elongation Factor G (Translational Gtpase), domain 3"/>
    <property type="match status" value="1"/>
</dbReference>
<feature type="domain" description="Tr-type G" evidence="3">
    <location>
        <begin position="96"/>
        <end position="304"/>
    </location>
</feature>
<dbReference type="Gene3D" id="3.30.230.10">
    <property type="match status" value="1"/>
</dbReference>
<dbReference type="InterPro" id="IPR004161">
    <property type="entry name" value="EFTu-like_2"/>
</dbReference>
<dbReference type="GO" id="GO:0043022">
    <property type="term" value="F:ribosome binding"/>
    <property type="evidence" value="ECO:0007669"/>
    <property type="project" value="TreeGrafter"/>
</dbReference>
<dbReference type="Gene3D" id="3.30.70.240">
    <property type="match status" value="1"/>
</dbReference>
<keyword evidence="1" id="KW-0547">Nucleotide-binding</keyword>
<dbReference type="GO" id="GO:0005829">
    <property type="term" value="C:cytosol"/>
    <property type="evidence" value="ECO:0007669"/>
    <property type="project" value="TreeGrafter"/>
</dbReference>
<dbReference type="InterPro" id="IPR056752">
    <property type="entry name" value="EFL1"/>
</dbReference>
<dbReference type="FunFam" id="3.30.70.870:FF:000002">
    <property type="entry name" value="Translation elongation factor 2"/>
    <property type="match status" value="1"/>
</dbReference>
<name>F0WX98_9STRA</name>
<dbReference type="Pfam" id="PF03144">
    <property type="entry name" value="GTP_EFTU_D2"/>
    <property type="match status" value="1"/>
</dbReference>
<dbReference type="InterPro" id="IPR027417">
    <property type="entry name" value="P-loop_NTPase"/>
</dbReference>
<dbReference type="Pfam" id="PF00679">
    <property type="entry name" value="EFG_C"/>
    <property type="match status" value="1"/>
</dbReference>
<dbReference type="InterPro" id="IPR000795">
    <property type="entry name" value="T_Tr_GTP-bd_dom"/>
</dbReference>
<dbReference type="InterPro" id="IPR009000">
    <property type="entry name" value="Transl_B-barrel_sf"/>
</dbReference>
<protein>
    <submittedName>
        <fullName evidence="4">AGAP003001PA putative</fullName>
    </submittedName>
</protein>
<dbReference type="InterPro" id="IPR035647">
    <property type="entry name" value="EFG_III/V"/>
</dbReference>
<dbReference type="Gene3D" id="3.90.1430.10">
    <property type="entry name" value="Yeast translation eEF2 (G' domain)"/>
    <property type="match status" value="1"/>
</dbReference>
<dbReference type="CDD" id="cd16261">
    <property type="entry name" value="EF2_snRNP_III"/>
    <property type="match status" value="1"/>
</dbReference>
<keyword evidence="2" id="KW-0342">GTP-binding</keyword>
<dbReference type="Pfam" id="PF14492">
    <property type="entry name" value="EFG_III"/>
    <property type="match status" value="1"/>
</dbReference>
<dbReference type="FunFam" id="3.30.70.240:FF:000039">
    <property type="entry name" value="Uncharacterized protein"/>
    <property type="match status" value="1"/>
</dbReference>
<evidence type="ECO:0000256" key="2">
    <source>
        <dbReference type="ARBA" id="ARBA00023134"/>
    </source>
</evidence>
<dbReference type="CDD" id="cd04096">
    <property type="entry name" value="eEF2_snRNP_like_C"/>
    <property type="match status" value="1"/>
</dbReference>
<dbReference type="SUPFAM" id="SSF54211">
    <property type="entry name" value="Ribosomal protein S5 domain 2-like"/>
    <property type="match status" value="1"/>
</dbReference>
<dbReference type="InterPro" id="IPR000640">
    <property type="entry name" value="EFG_V-like"/>
</dbReference>
<sequence>MTPTVMTSNSVVVGEDGATGVVLVDLDHGGSEFHVVDLEAGHTHWDTGIRSGLVCMAVDVISVSRGRVCISAKSIEASRITRLYWTIHMLISRQIRFLDDTKEEQLRGITMKSSVISLVYEAAKGIERESYLINLVDSPGHVDFSFDVSTAVRICDGALVLIDAVEGFCPQTHAVLRQAWIEGTRPCLVINKIDRLILELGLQPIEAYQRLKRIIEQGNAIVSSLIRSDVIARYDDEQDNFTDTEATRDKYLQETMTDEISALEEQLLFSPMRGNVLFSSAIDGWAFGIGFFANFYAQKSVIDTANKNVTNPIQIWRKTLWGDIYYNPKTKKVSTKAPHQTCHPMFVQYILKPIWKVYKTISAPITDEQSLKKIRDLAAQMGVLQDVNERDLKNTDRRTVIKSLMSKWLPLSQSVLKMVTRVLPNPILAQRGRFHKLCAGFSDRKLALRQEPSHSQGEAMDVVAGIKSCNASEDAPLVIYVCKMICVDARLLSNYKKLRDVNHASLFGIKNESVGNNGEARQEMDEQLVYVAMGRIFSGTLRQGQELYIMGPKYKGVDEKVSFDSLKSIPNAARVEVGKIVPYLVMGRELYHVEKVPAGNIVGILGLHDFILKTATLSTTLQCPRFTKMPFQTKPIVRVAVEPEDPRDFEKLECGLQRLYRSDPTVEVEIQESGEHVIVALGELHLDRCIKDLKERFAKVSVRVSEPLVPFRETVVDGEISSSQESVVFRELANSTIQGDEHYSLSTNSFNKEQAGILERAGTSQDIATGTISNGNVTLSIRVLPLPTRVAQFLEDNSATLKQILTPDMVGSEGGPPVSGIPPADFDTEDETTQKKSVLRAHLVQDLRRILDDSDTNQTFWCSIMMNRLWSCGPHHCGSNMLINNVSWYMNKRFAFDTEGCNELSQNDIIEPQDKFRQQFLEKLENSIITGFQVATIAGPLCEEQVWGAAFVIEDIFVSETTTSQEYEATSSANFGPLSGQIISTMKSTCRLAFMKKPVRLVEAMYTCSVQCQAEQLGKLYSVLSKRRGNVISEDLADKMSLVTIKAHLPVVESFGLATDIRTQTSGAASNPQLVFSHWTMLEMDPFFQPQTEEEREDLGERTYEMNYVRRYIEAIRKRKGLIRDEKVVVHAEKQRTLGRKK</sequence>
<gene>
    <name evidence="4" type="primary">AlNc14C345G10853</name>
    <name evidence="4" type="ORF">ALNC14_122340</name>
</gene>
<dbReference type="PANTHER" id="PTHR42908:SF3">
    <property type="entry name" value="ELONGATION FACTOR-LIKE GTPASE 1"/>
    <property type="match status" value="1"/>
</dbReference>
<dbReference type="EMBL" id="FR824390">
    <property type="protein sequence ID" value="CCA26090.1"/>
    <property type="molecule type" value="Genomic_DNA"/>
</dbReference>
<evidence type="ECO:0000259" key="3">
    <source>
        <dbReference type="PROSITE" id="PS51722"/>
    </source>
</evidence>
<dbReference type="InterPro" id="IPR020568">
    <property type="entry name" value="Ribosomal_Su5_D2-typ_SF"/>
</dbReference>
<dbReference type="SUPFAM" id="SSF52540">
    <property type="entry name" value="P-loop containing nucleoside triphosphate hydrolases"/>
    <property type="match status" value="1"/>
</dbReference>
<dbReference type="CDD" id="cd01681">
    <property type="entry name" value="aeEF2_snRNP_like_IV"/>
    <property type="match status" value="1"/>
</dbReference>
<dbReference type="GO" id="GO:0042256">
    <property type="term" value="P:cytosolic ribosome assembly"/>
    <property type="evidence" value="ECO:0007669"/>
    <property type="project" value="TreeGrafter"/>
</dbReference>
<dbReference type="PANTHER" id="PTHR42908">
    <property type="entry name" value="TRANSLATION ELONGATION FACTOR-RELATED"/>
    <property type="match status" value="1"/>
</dbReference>
<dbReference type="GO" id="GO:0003924">
    <property type="term" value="F:GTPase activity"/>
    <property type="evidence" value="ECO:0007669"/>
    <property type="project" value="InterPro"/>
</dbReference>
<dbReference type="PROSITE" id="PS51722">
    <property type="entry name" value="G_TR_2"/>
    <property type="match status" value="1"/>
</dbReference>
<dbReference type="Gene3D" id="3.40.50.300">
    <property type="entry name" value="P-loop containing nucleotide triphosphate hydrolases"/>
    <property type="match status" value="1"/>
</dbReference>
<dbReference type="Gene3D" id="2.40.30.10">
    <property type="entry name" value="Translation factors"/>
    <property type="match status" value="1"/>
</dbReference>
<dbReference type="SUPFAM" id="SSF54980">
    <property type="entry name" value="EF-G C-terminal domain-like"/>
    <property type="match status" value="2"/>
</dbReference>
<dbReference type="CDD" id="cd16268">
    <property type="entry name" value="EF2_II"/>
    <property type="match status" value="1"/>
</dbReference>
<accession>F0WX98</accession>